<organism evidence="1">
    <name type="scientific">Zea mays</name>
    <name type="common">Maize</name>
    <dbReference type="NCBI Taxonomy" id="4577"/>
    <lineage>
        <taxon>Eukaryota</taxon>
        <taxon>Viridiplantae</taxon>
        <taxon>Streptophyta</taxon>
        <taxon>Embryophyta</taxon>
        <taxon>Tracheophyta</taxon>
        <taxon>Spermatophyta</taxon>
        <taxon>Magnoliopsida</taxon>
        <taxon>Liliopsida</taxon>
        <taxon>Poales</taxon>
        <taxon>Poaceae</taxon>
        <taxon>PACMAD clade</taxon>
        <taxon>Panicoideae</taxon>
        <taxon>Andropogonodae</taxon>
        <taxon>Andropogoneae</taxon>
        <taxon>Tripsacinae</taxon>
        <taxon>Zea</taxon>
    </lineage>
</organism>
<name>A0A1D6LW00_MAIZE</name>
<evidence type="ECO:0000313" key="1">
    <source>
        <dbReference type="EMBL" id="AQK83426.1"/>
    </source>
</evidence>
<dbReference type="IntAct" id="A0A1D6LW00">
    <property type="interactions" value="1"/>
</dbReference>
<proteinExistence type="predicted"/>
<dbReference type="PaxDb" id="4577-GRMZM5G812169_P01"/>
<sequence>MSPASIAGWRTSPPGNPSPAIPLRMSRQLAVSCSSEHHSLLADHTAVPCWPEATPSFLISASSNLAICPTKSASCMDSWIQQS</sequence>
<gene>
    <name evidence="1" type="ORF">ZEAMMB73_Zm00001d037255</name>
</gene>
<protein>
    <submittedName>
        <fullName evidence="1">Uncharacterized protein</fullName>
    </submittedName>
</protein>
<accession>A0A1D6LW00</accession>
<dbReference type="AlphaFoldDB" id="A0A1D6LW00"/>
<dbReference type="EMBL" id="CM000782">
    <property type="protein sequence ID" value="AQK83426.1"/>
    <property type="molecule type" value="Genomic_DNA"/>
</dbReference>
<reference evidence="1" key="1">
    <citation type="submission" date="2015-12" db="EMBL/GenBank/DDBJ databases">
        <title>Update maize B73 reference genome by single molecule sequencing technologies.</title>
        <authorList>
            <consortium name="Maize Genome Sequencing Project"/>
            <person name="Ware D."/>
        </authorList>
    </citation>
    <scope>NUCLEOTIDE SEQUENCE</scope>
    <source>
        <tissue evidence="1">Seedling</tissue>
    </source>
</reference>
<dbReference type="InParanoid" id="A0A1D6LW00"/>